<evidence type="ECO:0000256" key="1">
    <source>
        <dbReference type="SAM" id="Phobius"/>
    </source>
</evidence>
<keyword evidence="3" id="KW-1185">Reference proteome</keyword>
<evidence type="ECO:0000313" key="3">
    <source>
        <dbReference type="Proteomes" id="UP000026962"/>
    </source>
</evidence>
<name>A0A0E0KA19_ORYPU</name>
<keyword evidence="1" id="KW-1133">Transmembrane helix</keyword>
<keyword evidence="1" id="KW-0472">Membrane</keyword>
<dbReference type="AlphaFoldDB" id="A0A0E0KA19"/>
<sequence>MHCNGDREDVNKLWNTIGYALQKSADSVTKGHRELTFSEWQTHYVSLPEKISPNNTGILAMRFLESYDETLSFATDGNSVYVFWLAPLFTSYEMLSITYFNLREWPCEYRMA</sequence>
<evidence type="ECO:0000313" key="2">
    <source>
        <dbReference type="EnsemblPlants" id="OPUNC03G06790.1"/>
    </source>
</evidence>
<dbReference type="EnsemblPlants" id="OPUNC03G06790.1">
    <property type="protein sequence ID" value="OPUNC03G06790.1"/>
    <property type="gene ID" value="OPUNC03G06790"/>
</dbReference>
<dbReference type="Gramene" id="OPUNC03G06790.1">
    <property type="protein sequence ID" value="OPUNC03G06790.1"/>
    <property type="gene ID" value="OPUNC03G06790"/>
</dbReference>
<protein>
    <submittedName>
        <fullName evidence="2">Uncharacterized protein</fullName>
    </submittedName>
</protein>
<feature type="transmembrane region" description="Helical" evidence="1">
    <location>
        <begin position="81"/>
        <end position="102"/>
    </location>
</feature>
<reference evidence="2" key="2">
    <citation type="submission" date="2018-05" db="EMBL/GenBank/DDBJ databases">
        <title>OpunRS2 (Oryza punctata Reference Sequence Version 2).</title>
        <authorList>
            <person name="Zhang J."/>
            <person name="Kudrna D."/>
            <person name="Lee S."/>
            <person name="Talag J."/>
            <person name="Welchert J."/>
            <person name="Wing R.A."/>
        </authorList>
    </citation>
    <scope>NUCLEOTIDE SEQUENCE [LARGE SCALE GENOMIC DNA]</scope>
</reference>
<accession>A0A0E0KA19</accession>
<keyword evidence="1" id="KW-0812">Transmembrane</keyword>
<proteinExistence type="predicted"/>
<reference evidence="2" key="1">
    <citation type="submission" date="2015-04" db="UniProtKB">
        <authorList>
            <consortium name="EnsemblPlants"/>
        </authorList>
    </citation>
    <scope>IDENTIFICATION</scope>
</reference>
<dbReference type="HOGENOM" id="CLU_2149976_0_0_1"/>
<dbReference type="Proteomes" id="UP000026962">
    <property type="component" value="Chromosome 3"/>
</dbReference>
<organism evidence="2">
    <name type="scientific">Oryza punctata</name>
    <name type="common">Red rice</name>
    <dbReference type="NCBI Taxonomy" id="4537"/>
    <lineage>
        <taxon>Eukaryota</taxon>
        <taxon>Viridiplantae</taxon>
        <taxon>Streptophyta</taxon>
        <taxon>Embryophyta</taxon>
        <taxon>Tracheophyta</taxon>
        <taxon>Spermatophyta</taxon>
        <taxon>Magnoliopsida</taxon>
        <taxon>Liliopsida</taxon>
        <taxon>Poales</taxon>
        <taxon>Poaceae</taxon>
        <taxon>BOP clade</taxon>
        <taxon>Oryzoideae</taxon>
        <taxon>Oryzeae</taxon>
        <taxon>Oryzinae</taxon>
        <taxon>Oryza</taxon>
    </lineage>
</organism>